<dbReference type="InterPro" id="IPR035919">
    <property type="entry name" value="EAL_sf"/>
</dbReference>
<evidence type="ECO:0000259" key="2">
    <source>
        <dbReference type="PROSITE" id="PS50883"/>
    </source>
</evidence>
<dbReference type="InterPro" id="IPR043128">
    <property type="entry name" value="Rev_trsase/Diguanyl_cyclase"/>
</dbReference>
<dbReference type="SUPFAM" id="SSF55073">
    <property type="entry name" value="Nucleotide cyclase"/>
    <property type="match status" value="1"/>
</dbReference>
<dbReference type="SMART" id="SM00116">
    <property type="entry name" value="CBS"/>
    <property type="match status" value="1"/>
</dbReference>
<evidence type="ECO:0000313" key="6">
    <source>
        <dbReference type="Proteomes" id="UP000199256"/>
    </source>
</evidence>
<name>A0A1H7P7E8_9GAMM</name>
<protein>
    <submittedName>
        <fullName evidence="5">Diguanylate cyclase (GGDEF) domain-containing protein</fullName>
    </submittedName>
</protein>
<dbReference type="PROSITE" id="PS50887">
    <property type="entry name" value="GGDEF"/>
    <property type="match status" value="1"/>
</dbReference>
<dbReference type="AlphaFoldDB" id="A0A1H7P7E8"/>
<evidence type="ECO:0000259" key="4">
    <source>
        <dbReference type="PROSITE" id="PS51371"/>
    </source>
</evidence>
<dbReference type="Pfam" id="PF00571">
    <property type="entry name" value="CBS"/>
    <property type="match status" value="1"/>
</dbReference>
<dbReference type="Gene3D" id="3.10.580.10">
    <property type="entry name" value="CBS-domain"/>
    <property type="match status" value="1"/>
</dbReference>
<dbReference type="RefSeq" id="WP_090254492.1">
    <property type="nucleotide sequence ID" value="NZ_FOAA01000013.1"/>
</dbReference>
<dbReference type="PANTHER" id="PTHR33121">
    <property type="entry name" value="CYCLIC DI-GMP PHOSPHODIESTERASE PDEF"/>
    <property type="match status" value="1"/>
</dbReference>
<dbReference type="EMBL" id="FOAA01000013">
    <property type="protein sequence ID" value="SEL31007.1"/>
    <property type="molecule type" value="Genomic_DNA"/>
</dbReference>
<dbReference type="InterPro" id="IPR050706">
    <property type="entry name" value="Cyclic-di-GMP_PDE-like"/>
</dbReference>
<dbReference type="SUPFAM" id="SSF141868">
    <property type="entry name" value="EAL domain-like"/>
    <property type="match status" value="1"/>
</dbReference>
<dbReference type="InterPro" id="IPR029787">
    <property type="entry name" value="Nucleotide_cyclase"/>
</dbReference>
<dbReference type="NCBIfam" id="TIGR00254">
    <property type="entry name" value="GGDEF"/>
    <property type="match status" value="1"/>
</dbReference>
<organism evidence="5 6">
    <name type="scientific">Ectothiorhodospira marina</name>
    <dbReference type="NCBI Taxonomy" id="1396821"/>
    <lineage>
        <taxon>Bacteria</taxon>
        <taxon>Pseudomonadati</taxon>
        <taxon>Pseudomonadota</taxon>
        <taxon>Gammaproteobacteria</taxon>
        <taxon>Chromatiales</taxon>
        <taxon>Ectothiorhodospiraceae</taxon>
        <taxon>Ectothiorhodospira</taxon>
    </lineage>
</organism>
<dbReference type="Gene3D" id="3.20.20.450">
    <property type="entry name" value="EAL domain"/>
    <property type="match status" value="1"/>
</dbReference>
<evidence type="ECO:0000259" key="3">
    <source>
        <dbReference type="PROSITE" id="PS50887"/>
    </source>
</evidence>
<dbReference type="PROSITE" id="PS50883">
    <property type="entry name" value="EAL"/>
    <property type="match status" value="1"/>
</dbReference>
<dbReference type="SUPFAM" id="SSF54631">
    <property type="entry name" value="CBS-domain pair"/>
    <property type="match status" value="1"/>
</dbReference>
<keyword evidence="6" id="KW-1185">Reference proteome</keyword>
<dbReference type="Pfam" id="PF00563">
    <property type="entry name" value="EAL"/>
    <property type="match status" value="1"/>
</dbReference>
<dbReference type="GO" id="GO:0071111">
    <property type="term" value="F:cyclic-guanylate-specific phosphodiesterase activity"/>
    <property type="evidence" value="ECO:0007669"/>
    <property type="project" value="InterPro"/>
</dbReference>
<dbReference type="SMART" id="SM00052">
    <property type="entry name" value="EAL"/>
    <property type="match status" value="1"/>
</dbReference>
<dbReference type="InterPro" id="IPR000644">
    <property type="entry name" value="CBS_dom"/>
</dbReference>
<feature type="domain" description="CBS" evidence="4">
    <location>
        <begin position="269"/>
        <end position="327"/>
    </location>
</feature>
<dbReference type="PANTHER" id="PTHR33121:SF76">
    <property type="entry name" value="SIGNALING PROTEIN"/>
    <property type="match status" value="1"/>
</dbReference>
<dbReference type="CDD" id="cd01948">
    <property type="entry name" value="EAL"/>
    <property type="match status" value="1"/>
</dbReference>
<dbReference type="Gene3D" id="3.30.70.270">
    <property type="match status" value="1"/>
</dbReference>
<evidence type="ECO:0000256" key="1">
    <source>
        <dbReference type="PROSITE-ProRule" id="PRU00703"/>
    </source>
</evidence>
<dbReference type="PROSITE" id="PS51371">
    <property type="entry name" value="CBS"/>
    <property type="match status" value="1"/>
</dbReference>
<dbReference type="Proteomes" id="UP000199256">
    <property type="component" value="Unassembled WGS sequence"/>
</dbReference>
<dbReference type="InterPro" id="IPR001633">
    <property type="entry name" value="EAL_dom"/>
</dbReference>
<proteinExistence type="predicted"/>
<keyword evidence="1" id="KW-0129">CBS domain</keyword>
<feature type="domain" description="EAL" evidence="2">
    <location>
        <begin position="1"/>
        <end position="250"/>
    </location>
</feature>
<gene>
    <name evidence="5" type="ORF">SAMN05444515_11357</name>
</gene>
<dbReference type="InterPro" id="IPR046342">
    <property type="entry name" value="CBS_dom_sf"/>
</dbReference>
<evidence type="ECO:0000313" key="5">
    <source>
        <dbReference type="EMBL" id="SEL31007.1"/>
    </source>
</evidence>
<dbReference type="OrthoDB" id="1673646at2"/>
<dbReference type="Pfam" id="PF00990">
    <property type="entry name" value="GGDEF"/>
    <property type="match status" value="1"/>
</dbReference>
<dbReference type="InterPro" id="IPR000160">
    <property type="entry name" value="GGDEF_dom"/>
</dbReference>
<dbReference type="STRING" id="1396821.SAMN05444515_11357"/>
<dbReference type="CDD" id="cd01949">
    <property type="entry name" value="GGDEF"/>
    <property type="match status" value="1"/>
</dbReference>
<feature type="domain" description="GGDEF" evidence="3">
    <location>
        <begin position="425"/>
        <end position="577"/>
    </location>
</feature>
<sequence length="596" mass="67591">MSSCQTLDHIIAGGDLHALFQPIVDMRDGAVRGYEGLIRGPSDSPWHAPQKLLAEARRQGRLFELDVLCREVILQQFAHLELQGKLFLNVTPDVLLDRKAIHGVTLRFLKEAGIAPERVVIELTEQEPIVDYSIMREAVRHYRDMGFSIALDDLGAGYSSLRHWSELQPEYVKIDMHFVQNVDRDDVKRQFLRSINEIAHGLGTRIIAEGIETAEEYDVIRHLGIPLGQGYHIARPAAQPAQTQEWHRSKRPAKEQAWFPARRSRAEELIRPNPVATPNQTLAETVERFQASPDLHCLPVVDGGRPVGIVRRHELLMLYSQRFTRELHDRSPLRYFMRVDPLLVPADQPLEELSETITAHWQVDQEFVIVDAQTGDYLGMGWLVELLRKLTKLQLHYARYANPLTQLPGNVPINEHLDLLLREAKPFTVAYCDVDHFKPFNDHYGYARGDRVIRALSDLMRRLPKRPGDFVGHVGGDDFILVFTEEEDWRAQCEWLLDAFAAQVGDFYDDGDRAAGGVALPDRQGKPHFFPLLSLSIGVVPIDPGTFDSHLDIAQRASEVKRCAKRQAGNALFVDRRLASDQGLCIADPMPISRLG</sequence>
<reference evidence="6" key="1">
    <citation type="submission" date="2016-10" db="EMBL/GenBank/DDBJ databases">
        <authorList>
            <person name="Varghese N."/>
            <person name="Submissions S."/>
        </authorList>
    </citation>
    <scope>NUCLEOTIDE SEQUENCE [LARGE SCALE GENOMIC DNA]</scope>
    <source>
        <strain evidence="6">DSM 241</strain>
    </source>
</reference>
<dbReference type="SMART" id="SM00267">
    <property type="entry name" value="GGDEF"/>
    <property type="match status" value="1"/>
</dbReference>
<accession>A0A1H7P7E8</accession>